<dbReference type="SUPFAM" id="SSF53300">
    <property type="entry name" value="vWA-like"/>
    <property type="match status" value="1"/>
</dbReference>
<name>A0AAD5Y2F7_9FUNG</name>
<evidence type="ECO:0000313" key="2">
    <source>
        <dbReference type="EMBL" id="KAJ3225468.1"/>
    </source>
</evidence>
<dbReference type="AlphaFoldDB" id="A0AAD5Y2F7"/>
<keyword evidence="3" id="KW-1185">Reference proteome</keyword>
<evidence type="ECO:0000256" key="1">
    <source>
        <dbReference type="SAM" id="MobiDB-lite"/>
    </source>
</evidence>
<dbReference type="InterPro" id="IPR036465">
    <property type="entry name" value="vWFA_dom_sf"/>
</dbReference>
<sequence length="457" mass="51786">MDNKQIPLNEPQPPLKYIKVNGITKLNPEYTKWQKSKGQTTTSLNNVSQALPVISTMDDYTMYNTAVTSAGGTERPLAETTDQMLNKMQNNSYSNKVGLDGDQLVDALQTIFAKYEAPMGLISKLYELERFDILDFIIDDSGSMQSVTDAVRPDGKRMTRWEEAFERMKTFIEVLAYVPTQLIQIKFLNRRDVITLHHPAGQNPQAFMNSAYASLDSVASRLPSGTTPYFGAIQESFNSGAGKKVARYFFGDGQPNSGEQPKIEQLIRYRNNPHDNPVTFLSCTGDDDAVAWMKELEEISPYCSEFDDFNDERNEILLDQGPALPFSKGFHLIGQLVSAMNPRDLDAMDESVPFTKYLLDQLLGVDTIPEDYRHYFLSFCHAQRIRKVESKIDNIKRNFNWEPHYPAFLNERFSENLPCVIEFKQQLNGKSGGHGQPMGHPGHRSAKNKNKDDCSIM</sequence>
<reference evidence="2" key="1">
    <citation type="submission" date="2020-05" db="EMBL/GenBank/DDBJ databases">
        <title>Phylogenomic resolution of chytrid fungi.</title>
        <authorList>
            <person name="Stajich J.E."/>
            <person name="Amses K."/>
            <person name="Simmons R."/>
            <person name="Seto K."/>
            <person name="Myers J."/>
            <person name="Bonds A."/>
            <person name="Quandt C.A."/>
            <person name="Barry K."/>
            <person name="Liu P."/>
            <person name="Grigoriev I."/>
            <person name="Longcore J.E."/>
            <person name="James T.Y."/>
        </authorList>
    </citation>
    <scope>NUCLEOTIDE SEQUENCE</scope>
    <source>
        <strain evidence="2">JEL0476</strain>
    </source>
</reference>
<evidence type="ECO:0000313" key="3">
    <source>
        <dbReference type="Proteomes" id="UP001211065"/>
    </source>
</evidence>
<evidence type="ECO:0008006" key="4">
    <source>
        <dbReference type="Google" id="ProtNLM"/>
    </source>
</evidence>
<organism evidence="2 3">
    <name type="scientific">Clydaea vesicula</name>
    <dbReference type="NCBI Taxonomy" id="447962"/>
    <lineage>
        <taxon>Eukaryota</taxon>
        <taxon>Fungi</taxon>
        <taxon>Fungi incertae sedis</taxon>
        <taxon>Chytridiomycota</taxon>
        <taxon>Chytridiomycota incertae sedis</taxon>
        <taxon>Chytridiomycetes</taxon>
        <taxon>Lobulomycetales</taxon>
        <taxon>Lobulomycetaceae</taxon>
        <taxon>Clydaea</taxon>
    </lineage>
</organism>
<gene>
    <name evidence="2" type="ORF">HK099_006741</name>
</gene>
<dbReference type="Proteomes" id="UP001211065">
    <property type="component" value="Unassembled WGS sequence"/>
</dbReference>
<feature type="region of interest" description="Disordered" evidence="1">
    <location>
        <begin position="430"/>
        <end position="457"/>
    </location>
</feature>
<protein>
    <recommendedName>
        <fullName evidence="4">VWFA domain-containing protein</fullName>
    </recommendedName>
</protein>
<dbReference type="EMBL" id="JADGJW010000060">
    <property type="protein sequence ID" value="KAJ3225468.1"/>
    <property type="molecule type" value="Genomic_DNA"/>
</dbReference>
<dbReference type="Gene3D" id="3.40.50.410">
    <property type="entry name" value="von Willebrand factor, type A domain"/>
    <property type="match status" value="1"/>
</dbReference>
<comment type="caution">
    <text evidence="2">The sequence shown here is derived from an EMBL/GenBank/DDBJ whole genome shotgun (WGS) entry which is preliminary data.</text>
</comment>
<accession>A0AAD5Y2F7</accession>
<proteinExistence type="predicted"/>